<evidence type="ECO:0000256" key="1">
    <source>
        <dbReference type="ARBA" id="ARBA00004651"/>
    </source>
</evidence>
<evidence type="ECO:0000256" key="3">
    <source>
        <dbReference type="ARBA" id="ARBA00022692"/>
    </source>
</evidence>
<evidence type="ECO:0000256" key="4">
    <source>
        <dbReference type="ARBA" id="ARBA00022779"/>
    </source>
</evidence>
<comment type="subcellular location">
    <subcellularLocation>
        <location evidence="1">Cell membrane</location>
        <topology evidence="1">Multi-pass membrane protein</topology>
    </subcellularLocation>
    <subcellularLocation>
        <location evidence="7">Membrane</location>
        <topology evidence="7">Multi-pass membrane protein</topology>
    </subcellularLocation>
</comment>
<feature type="transmembrane region" description="Helical" evidence="8">
    <location>
        <begin position="181"/>
        <end position="204"/>
    </location>
</feature>
<evidence type="ECO:0000256" key="5">
    <source>
        <dbReference type="ARBA" id="ARBA00022989"/>
    </source>
</evidence>
<keyword evidence="3 8" id="KW-0812">Transmembrane</keyword>
<feature type="domain" description="MotA/TolQ/ExbB proton channel" evidence="9">
    <location>
        <begin position="101"/>
        <end position="219"/>
    </location>
</feature>
<gene>
    <name evidence="11" type="ORF">SAMN05660831_00759</name>
</gene>
<reference evidence="11 12" key="1">
    <citation type="submission" date="2016-10" db="EMBL/GenBank/DDBJ databases">
        <authorList>
            <person name="de Groot N.N."/>
        </authorList>
    </citation>
    <scope>NUCLEOTIDE SEQUENCE [LARGE SCALE GENOMIC DNA]</scope>
    <source>
        <strain evidence="11 12">HL3</strain>
    </source>
</reference>
<evidence type="ECO:0000256" key="7">
    <source>
        <dbReference type="RuleBase" id="RU004057"/>
    </source>
</evidence>
<name>A0A1I1PEX6_9GAMM</name>
<evidence type="ECO:0000256" key="6">
    <source>
        <dbReference type="ARBA" id="ARBA00023136"/>
    </source>
</evidence>
<dbReference type="RefSeq" id="WP_093427384.1">
    <property type="nucleotide sequence ID" value="NZ_FOMJ01000001.1"/>
</dbReference>
<dbReference type="Pfam" id="PF01618">
    <property type="entry name" value="MotA_ExbB"/>
    <property type="match status" value="1"/>
</dbReference>
<feature type="domain" description="Motility protein A N-terminal" evidence="10">
    <location>
        <begin position="7"/>
        <end position="81"/>
    </location>
</feature>
<dbReference type="Proteomes" id="UP000198611">
    <property type="component" value="Unassembled WGS sequence"/>
</dbReference>
<dbReference type="EMBL" id="FOMJ01000001">
    <property type="protein sequence ID" value="SFD08441.1"/>
    <property type="molecule type" value="Genomic_DNA"/>
</dbReference>
<evidence type="ECO:0000256" key="8">
    <source>
        <dbReference type="SAM" id="Phobius"/>
    </source>
</evidence>
<feature type="transmembrane region" description="Helical" evidence="8">
    <location>
        <begin position="151"/>
        <end position="169"/>
    </location>
</feature>
<protein>
    <submittedName>
        <fullName evidence="11">Chemotaxis protein MotA</fullName>
    </submittedName>
</protein>
<evidence type="ECO:0000313" key="12">
    <source>
        <dbReference type="Proteomes" id="UP000198611"/>
    </source>
</evidence>
<keyword evidence="5 8" id="KW-1133">Transmembrane helix</keyword>
<organism evidence="11 12">
    <name type="scientific">Thiohalospira halophila DSM 15071</name>
    <dbReference type="NCBI Taxonomy" id="1123397"/>
    <lineage>
        <taxon>Bacteria</taxon>
        <taxon>Pseudomonadati</taxon>
        <taxon>Pseudomonadota</taxon>
        <taxon>Gammaproteobacteria</taxon>
        <taxon>Thiohalospirales</taxon>
        <taxon>Thiohalospiraceae</taxon>
        <taxon>Thiohalospira</taxon>
    </lineage>
</organism>
<comment type="similarity">
    <text evidence="7">Belongs to the exbB/tolQ family.</text>
</comment>
<proteinExistence type="inferred from homology"/>
<dbReference type="InterPro" id="IPR002898">
    <property type="entry name" value="MotA_ExbB_proton_chnl"/>
</dbReference>
<dbReference type="PANTHER" id="PTHR30433">
    <property type="entry name" value="CHEMOTAXIS PROTEIN MOTA"/>
    <property type="match status" value="1"/>
</dbReference>
<evidence type="ECO:0000256" key="2">
    <source>
        <dbReference type="ARBA" id="ARBA00022475"/>
    </source>
</evidence>
<dbReference type="InterPro" id="IPR046786">
    <property type="entry name" value="MotA_N"/>
</dbReference>
<keyword evidence="6 8" id="KW-0472">Membrane</keyword>
<keyword evidence="2" id="KW-1003">Cell membrane</keyword>
<evidence type="ECO:0000259" key="9">
    <source>
        <dbReference type="Pfam" id="PF01618"/>
    </source>
</evidence>
<dbReference type="InterPro" id="IPR047055">
    <property type="entry name" value="MotA-like"/>
</dbReference>
<dbReference type="STRING" id="1123397.SAMN05660831_00759"/>
<keyword evidence="12" id="KW-1185">Reference proteome</keyword>
<keyword evidence="4" id="KW-0283">Flagellar rotation</keyword>
<keyword evidence="7" id="KW-0653">Protein transport</keyword>
<feature type="transmembrane region" description="Helical" evidence="8">
    <location>
        <begin position="35"/>
        <end position="57"/>
    </location>
</feature>
<dbReference type="Pfam" id="PF20560">
    <property type="entry name" value="MotA_N"/>
    <property type="match status" value="1"/>
</dbReference>
<dbReference type="OrthoDB" id="9806929at2"/>
<accession>A0A1I1PEX6</accession>
<evidence type="ECO:0000259" key="10">
    <source>
        <dbReference type="Pfam" id="PF20560"/>
    </source>
</evidence>
<dbReference type="AlphaFoldDB" id="A0A1I1PEX6"/>
<keyword evidence="7" id="KW-0813">Transport</keyword>
<dbReference type="GO" id="GO:0015031">
    <property type="term" value="P:protein transport"/>
    <property type="evidence" value="ECO:0007669"/>
    <property type="project" value="UniProtKB-KW"/>
</dbReference>
<dbReference type="NCBIfam" id="NF006583">
    <property type="entry name" value="PRK09109.1"/>
    <property type="match status" value="1"/>
</dbReference>
<dbReference type="GO" id="GO:0071978">
    <property type="term" value="P:bacterial-type flagellum-dependent swarming motility"/>
    <property type="evidence" value="ECO:0007669"/>
    <property type="project" value="InterPro"/>
</dbReference>
<evidence type="ECO:0000313" key="11">
    <source>
        <dbReference type="EMBL" id="SFD08441.1"/>
    </source>
</evidence>
<dbReference type="PANTHER" id="PTHR30433:SF3">
    <property type="entry name" value="MOTILITY PROTEIN A"/>
    <property type="match status" value="1"/>
</dbReference>
<sequence length="247" mass="26269">MDLLTPIGLILALVTMLVGQALEGGHVGSLLNAPAALIVFGGTFGASLIQSPLPVYIQALRSSSWIFVPPQHDPQEAIDKIIEWSNVARKEGLLGLEAVEETESDPFASKGLQLLVDGSEPESIRTILETEVTSKEQFELAGAKTFEAMGGYAPTIGILGAVMGLIHVMENLGDPEKLGAGIATAFVATIYGVGIANIVLLPMANKIKAVVHERTRFREMVLEGIVSIAEGENPRNIEVKLQGYTAQ</sequence>
<dbReference type="GO" id="GO:0005886">
    <property type="term" value="C:plasma membrane"/>
    <property type="evidence" value="ECO:0007669"/>
    <property type="project" value="UniProtKB-SubCell"/>
</dbReference>
<dbReference type="GO" id="GO:0006935">
    <property type="term" value="P:chemotaxis"/>
    <property type="evidence" value="ECO:0007669"/>
    <property type="project" value="InterPro"/>
</dbReference>